<dbReference type="InParanoid" id="C3Z980"/>
<sequence>MLQAFLQKFLQEKVEVIITTLYDHFHPLIRKYLKRKEVLVLLVCCVSYLLGLPNIAPGGMYFFQLIDFYAAAISLMIIAFFEVVAISWIYGANRLARNIEEMTGNKPWLYFIVCWYGLSPILIGGIMIFGFIQYTPVRYGNYYYPGWGQAIGWVIASLSIICLPIGAIHALLKEKGGFVERFMATLKSKIPDRGSLAFEPEEFGSYRKEDPGLPPSYNDISRHEGYPSAPPLSSVQESAL</sequence>
<keyword evidence="2" id="KW-0813">Transport</keyword>
<dbReference type="PRINTS" id="PR00176">
    <property type="entry name" value="NANEUSMPORT"/>
</dbReference>
<feature type="compositionally biased region" description="Polar residues" evidence="6">
    <location>
        <begin position="231"/>
        <end position="240"/>
    </location>
</feature>
<keyword evidence="4 7" id="KW-1133">Transmembrane helix</keyword>
<evidence type="ECO:0000256" key="4">
    <source>
        <dbReference type="ARBA" id="ARBA00022989"/>
    </source>
</evidence>
<evidence type="ECO:0000313" key="8">
    <source>
        <dbReference type="EMBL" id="EEN50809.1"/>
    </source>
</evidence>
<keyword evidence="3 7" id="KW-0812">Transmembrane</keyword>
<accession>C3Z980</accession>
<dbReference type="InterPro" id="IPR000175">
    <property type="entry name" value="Na/ntran_symport"/>
</dbReference>
<dbReference type="PROSITE" id="PS50267">
    <property type="entry name" value="NA_NEUROTRAN_SYMP_3"/>
    <property type="match status" value="1"/>
</dbReference>
<feature type="transmembrane region" description="Helical" evidence="7">
    <location>
        <begin position="151"/>
        <end position="172"/>
    </location>
</feature>
<dbReference type="PANTHER" id="PTHR11616">
    <property type="entry name" value="SODIUM/CHLORIDE DEPENDENT TRANSPORTER"/>
    <property type="match status" value="1"/>
</dbReference>
<evidence type="ECO:0000256" key="6">
    <source>
        <dbReference type="SAM" id="MobiDB-lite"/>
    </source>
</evidence>
<evidence type="ECO:0000256" key="5">
    <source>
        <dbReference type="ARBA" id="ARBA00023136"/>
    </source>
</evidence>
<dbReference type="eggNOG" id="KOG3660">
    <property type="taxonomic scope" value="Eukaryota"/>
</dbReference>
<reference evidence="8" key="1">
    <citation type="journal article" date="2008" name="Nature">
        <title>The amphioxus genome and the evolution of the chordate karyotype.</title>
        <authorList>
            <consortium name="US DOE Joint Genome Institute (JGI-PGF)"/>
            <person name="Putnam N.H."/>
            <person name="Butts T."/>
            <person name="Ferrier D.E.K."/>
            <person name="Furlong R.F."/>
            <person name="Hellsten U."/>
            <person name="Kawashima T."/>
            <person name="Robinson-Rechavi M."/>
            <person name="Shoguchi E."/>
            <person name="Terry A."/>
            <person name="Yu J.-K."/>
            <person name="Benito-Gutierrez E.L."/>
            <person name="Dubchak I."/>
            <person name="Garcia-Fernandez J."/>
            <person name="Gibson-Brown J.J."/>
            <person name="Grigoriev I.V."/>
            <person name="Horton A.C."/>
            <person name="de Jong P.J."/>
            <person name="Jurka J."/>
            <person name="Kapitonov V.V."/>
            <person name="Kohara Y."/>
            <person name="Kuroki Y."/>
            <person name="Lindquist E."/>
            <person name="Lucas S."/>
            <person name="Osoegawa K."/>
            <person name="Pennacchio L.A."/>
            <person name="Salamov A.A."/>
            <person name="Satou Y."/>
            <person name="Sauka-Spengler T."/>
            <person name="Schmutz J."/>
            <person name="Shin-I T."/>
            <person name="Toyoda A."/>
            <person name="Bronner-Fraser M."/>
            <person name="Fujiyama A."/>
            <person name="Holland L.Z."/>
            <person name="Holland P.W.H."/>
            <person name="Satoh N."/>
            <person name="Rokhsar D.S."/>
        </authorList>
    </citation>
    <scope>NUCLEOTIDE SEQUENCE [LARGE SCALE GENOMIC DNA]</scope>
    <source>
        <strain evidence="8">S238N-H82</strain>
        <tissue evidence="8">Testes</tissue>
    </source>
</reference>
<proteinExistence type="predicted"/>
<dbReference type="InterPro" id="IPR037272">
    <property type="entry name" value="SNS_sf"/>
</dbReference>
<feature type="region of interest" description="Disordered" evidence="6">
    <location>
        <begin position="203"/>
        <end position="240"/>
    </location>
</feature>
<keyword evidence="5 7" id="KW-0472">Membrane</keyword>
<dbReference type="EMBL" id="GG666599">
    <property type="protein sequence ID" value="EEN50809.1"/>
    <property type="molecule type" value="Genomic_DNA"/>
</dbReference>
<evidence type="ECO:0000256" key="1">
    <source>
        <dbReference type="ARBA" id="ARBA00004141"/>
    </source>
</evidence>
<comment type="subcellular location">
    <subcellularLocation>
        <location evidence="1">Membrane</location>
        <topology evidence="1">Multi-pass membrane protein</topology>
    </subcellularLocation>
</comment>
<organism>
    <name type="scientific">Branchiostoma floridae</name>
    <name type="common">Florida lancelet</name>
    <name type="synonym">Amphioxus</name>
    <dbReference type="NCBI Taxonomy" id="7739"/>
    <lineage>
        <taxon>Eukaryota</taxon>
        <taxon>Metazoa</taxon>
        <taxon>Chordata</taxon>
        <taxon>Cephalochordata</taxon>
        <taxon>Leptocardii</taxon>
        <taxon>Amphioxiformes</taxon>
        <taxon>Branchiostomatidae</taxon>
        <taxon>Branchiostoma</taxon>
    </lineage>
</organism>
<gene>
    <name evidence="8" type="ORF">BRAFLDRAFT_100594</name>
</gene>
<dbReference type="SUPFAM" id="SSF161070">
    <property type="entry name" value="SNF-like"/>
    <property type="match status" value="1"/>
</dbReference>
<dbReference type="Pfam" id="PF00209">
    <property type="entry name" value="SNF"/>
    <property type="match status" value="1"/>
</dbReference>
<dbReference type="GO" id="GO:0016020">
    <property type="term" value="C:membrane"/>
    <property type="evidence" value="ECO:0007669"/>
    <property type="project" value="UniProtKB-SubCell"/>
</dbReference>
<feature type="transmembrane region" description="Helical" evidence="7">
    <location>
        <begin position="109"/>
        <end position="131"/>
    </location>
</feature>
<evidence type="ECO:0008006" key="9">
    <source>
        <dbReference type="Google" id="ProtNLM"/>
    </source>
</evidence>
<dbReference type="PANTHER" id="PTHR11616:SF303">
    <property type="entry name" value="SODIUM- AND CHLORIDE-DEPENDENT GABA TRANSPORTER INE"/>
    <property type="match status" value="1"/>
</dbReference>
<protein>
    <recommendedName>
        <fullName evidence="9">Transporter</fullName>
    </recommendedName>
</protein>
<evidence type="ECO:0000256" key="3">
    <source>
        <dbReference type="ARBA" id="ARBA00022692"/>
    </source>
</evidence>
<evidence type="ECO:0000256" key="7">
    <source>
        <dbReference type="SAM" id="Phobius"/>
    </source>
</evidence>
<dbReference type="AlphaFoldDB" id="C3Z980"/>
<evidence type="ECO:0000256" key="2">
    <source>
        <dbReference type="ARBA" id="ARBA00022448"/>
    </source>
</evidence>
<feature type="transmembrane region" description="Helical" evidence="7">
    <location>
        <begin position="68"/>
        <end position="89"/>
    </location>
</feature>
<name>C3Z980_BRAFL</name>
<feature type="transmembrane region" description="Helical" evidence="7">
    <location>
        <begin position="38"/>
        <end position="56"/>
    </location>
</feature>